<keyword evidence="5" id="KW-0540">Nuclease</keyword>
<dbReference type="Pfam" id="PF01420">
    <property type="entry name" value="Methylase_S"/>
    <property type="match status" value="2"/>
</dbReference>
<gene>
    <name evidence="5" type="ORF">D1832_13070</name>
</gene>
<dbReference type="InterPro" id="IPR000055">
    <property type="entry name" value="Restrct_endonuc_typeI_TRD"/>
</dbReference>
<keyword evidence="5" id="KW-0255">Endonuclease</keyword>
<reference evidence="5 6" key="1">
    <citation type="submission" date="2018-08" db="EMBL/GenBank/DDBJ databases">
        <title>Whole genome sequence analysis of Dermacoccus abyssi bacteria isolated from Deep Mariana trench Micromonospora spp reveals genes involved in the environmental adaptation and production of secondary metabolites.</title>
        <authorList>
            <person name="Abdel-Mageed W.M."/>
            <person name="Lehri B."/>
            <person name="Nouioui I."/>
            <person name="Goodfellow I."/>
            <person name="Jaspars M."/>
            <person name="Karlyshev A."/>
        </authorList>
    </citation>
    <scope>NUCLEOTIDE SEQUENCE [LARGE SCALE GENOMIC DNA]</scope>
    <source>
        <strain evidence="5 6">MT1.1</strain>
    </source>
</reference>
<comment type="caution">
    <text evidence="5">The sequence shown here is derived from an EMBL/GenBank/DDBJ whole genome shotgun (WGS) entry which is preliminary data.</text>
</comment>
<feature type="domain" description="Type I restriction modification DNA specificity" evidence="4">
    <location>
        <begin position="53"/>
        <end position="164"/>
    </location>
</feature>
<comment type="similarity">
    <text evidence="1">Belongs to the type-I restriction system S methylase family.</text>
</comment>
<dbReference type="PANTHER" id="PTHR30408">
    <property type="entry name" value="TYPE-1 RESTRICTION ENZYME ECOKI SPECIFICITY PROTEIN"/>
    <property type="match status" value="1"/>
</dbReference>
<organism evidence="5 6">
    <name type="scientific">Dermacoccus abyssi</name>
    <dbReference type="NCBI Taxonomy" id="322596"/>
    <lineage>
        <taxon>Bacteria</taxon>
        <taxon>Bacillati</taxon>
        <taxon>Actinomycetota</taxon>
        <taxon>Actinomycetes</taxon>
        <taxon>Micrococcales</taxon>
        <taxon>Dermacoccaceae</taxon>
        <taxon>Dermacoccus</taxon>
    </lineage>
</organism>
<proteinExistence type="inferred from homology"/>
<evidence type="ECO:0000256" key="3">
    <source>
        <dbReference type="ARBA" id="ARBA00023125"/>
    </source>
</evidence>
<dbReference type="EMBL" id="QWLM01000019">
    <property type="protein sequence ID" value="RHW44206.1"/>
    <property type="molecule type" value="Genomic_DNA"/>
</dbReference>
<evidence type="ECO:0000256" key="1">
    <source>
        <dbReference type="ARBA" id="ARBA00010923"/>
    </source>
</evidence>
<dbReference type="Gene3D" id="3.90.220.20">
    <property type="entry name" value="DNA methylase specificity domains"/>
    <property type="match status" value="2"/>
</dbReference>
<evidence type="ECO:0000313" key="6">
    <source>
        <dbReference type="Proteomes" id="UP000285376"/>
    </source>
</evidence>
<dbReference type="GO" id="GO:0009307">
    <property type="term" value="P:DNA restriction-modification system"/>
    <property type="evidence" value="ECO:0007669"/>
    <property type="project" value="UniProtKB-KW"/>
</dbReference>
<dbReference type="SUPFAM" id="SSF116734">
    <property type="entry name" value="DNA methylase specificity domain"/>
    <property type="match status" value="2"/>
</dbReference>
<dbReference type="PANTHER" id="PTHR30408:SF12">
    <property type="entry name" value="TYPE I RESTRICTION ENZYME MJAVIII SPECIFICITY SUBUNIT"/>
    <property type="match status" value="1"/>
</dbReference>
<keyword evidence="2" id="KW-0680">Restriction system</keyword>
<evidence type="ECO:0000259" key="4">
    <source>
        <dbReference type="Pfam" id="PF01420"/>
    </source>
</evidence>
<evidence type="ECO:0000313" key="5">
    <source>
        <dbReference type="EMBL" id="RHW44206.1"/>
    </source>
</evidence>
<feature type="domain" description="Type I restriction modification DNA specificity" evidence="4">
    <location>
        <begin position="303"/>
        <end position="353"/>
    </location>
</feature>
<dbReference type="InterPro" id="IPR044946">
    <property type="entry name" value="Restrct_endonuc_typeI_TRD_sf"/>
</dbReference>
<sequence length="394" mass="42305">MSLIKHACRVIAGQSPSGDDVTDLDGGMPFLQGKAEFGSHSPEPRYECATAPKIAPRGSVLVSVRAPVGAVNMADRAYGIGRGLAAVVPARASAVYVRYLMEARAPYLRSLATGSTFEAIAAADIGGIAVPVEPLSEQQAIEDYLDRETAKIDTLIEKQTTMIERLRERQAAVISTAVADRGDAVTLASLSQRGGFFDGDWVESKDQDPQGEIRLLQLADVGDGQFRDRSDRRVNAATFARLRCSALRADDILIARMPDPLGRACVLPSDQAGAITVVDVAVLRVDHARAVPKYVMYALNSAAARSAIEVQQDGATRQRIPRKKLGKIALPVPPLDEQREIAAYLDRETAKIDNLIAKVERHIELAKERRAALITAAVTGQIDVTTSTQSGDAA</sequence>
<accession>A0A417Z1G6</accession>
<keyword evidence="5" id="KW-0378">Hydrolase</keyword>
<name>A0A417Z1G6_9MICO</name>
<dbReference type="InterPro" id="IPR052021">
    <property type="entry name" value="Type-I_RS_S_subunit"/>
</dbReference>
<dbReference type="GO" id="GO:0004519">
    <property type="term" value="F:endonuclease activity"/>
    <property type="evidence" value="ECO:0007669"/>
    <property type="project" value="UniProtKB-KW"/>
</dbReference>
<protein>
    <submittedName>
        <fullName evidence="5">Restriction endonuclease subunit S</fullName>
    </submittedName>
</protein>
<evidence type="ECO:0000256" key="2">
    <source>
        <dbReference type="ARBA" id="ARBA00022747"/>
    </source>
</evidence>
<dbReference type="AlphaFoldDB" id="A0A417Z1G6"/>
<dbReference type="Proteomes" id="UP000285376">
    <property type="component" value="Unassembled WGS sequence"/>
</dbReference>
<dbReference type="GO" id="GO:0003677">
    <property type="term" value="F:DNA binding"/>
    <property type="evidence" value="ECO:0007669"/>
    <property type="project" value="UniProtKB-KW"/>
</dbReference>
<keyword evidence="3" id="KW-0238">DNA-binding</keyword>